<dbReference type="Gene3D" id="3.10.105.10">
    <property type="entry name" value="Dipeptide-binding Protein, Domain 3"/>
    <property type="match status" value="1"/>
</dbReference>
<dbReference type="InterPro" id="IPR000914">
    <property type="entry name" value="SBP_5_dom"/>
</dbReference>
<keyword evidence="1" id="KW-0732">Signal</keyword>
<evidence type="ECO:0000256" key="1">
    <source>
        <dbReference type="SAM" id="SignalP"/>
    </source>
</evidence>
<organism evidence="3 4">
    <name type="scientific">Actinomadura parmotrematis</name>
    <dbReference type="NCBI Taxonomy" id="2864039"/>
    <lineage>
        <taxon>Bacteria</taxon>
        <taxon>Bacillati</taxon>
        <taxon>Actinomycetota</taxon>
        <taxon>Actinomycetes</taxon>
        <taxon>Streptosporangiales</taxon>
        <taxon>Thermomonosporaceae</taxon>
        <taxon>Actinomadura</taxon>
    </lineage>
</organism>
<dbReference type="RefSeq" id="WP_220170445.1">
    <property type="nucleotide sequence ID" value="NZ_JAIBOA010000031.1"/>
</dbReference>
<dbReference type="CDD" id="cd00995">
    <property type="entry name" value="PBP2_NikA_DppA_OppA_like"/>
    <property type="match status" value="1"/>
</dbReference>
<feature type="domain" description="Solute-binding protein family 5" evidence="2">
    <location>
        <begin position="81"/>
        <end position="419"/>
    </location>
</feature>
<dbReference type="InterPro" id="IPR039424">
    <property type="entry name" value="SBP_5"/>
</dbReference>
<dbReference type="PIRSF" id="PIRSF002741">
    <property type="entry name" value="MppA"/>
    <property type="match status" value="1"/>
</dbReference>
<dbReference type="SUPFAM" id="SSF53850">
    <property type="entry name" value="Periplasmic binding protein-like II"/>
    <property type="match status" value="1"/>
</dbReference>
<accession>A0ABS7G5Q0</accession>
<evidence type="ECO:0000313" key="3">
    <source>
        <dbReference type="EMBL" id="MBW8487209.1"/>
    </source>
</evidence>
<proteinExistence type="predicted"/>
<gene>
    <name evidence="3" type="ORF">K1Y72_32955</name>
</gene>
<dbReference type="Gene3D" id="3.40.190.10">
    <property type="entry name" value="Periplasmic binding protein-like II"/>
    <property type="match status" value="1"/>
</dbReference>
<comment type="caution">
    <text evidence="3">The sequence shown here is derived from an EMBL/GenBank/DDBJ whole genome shotgun (WGS) entry which is preliminary data.</text>
</comment>
<dbReference type="Proteomes" id="UP000774570">
    <property type="component" value="Unassembled WGS sequence"/>
</dbReference>
<dbReference type="InterPro" id="IPR030678">
    <property type="entry name" value="Peptide/Ni-bd"/>
</dbReference>
<dbReference type="PROSITE" id="PS51257">
    <property type="entry name" value="PROKAR_LIPOPROTEIN"/>
    <property type="match status" value="1"/>
</dbReference>
<evidence type="ECO:0000259" key="2">
    <source>
        <dbReference type="Pfam" id="PF00496"/>
    </source>
</evidence>
<evidence type="ECO:0000313" key="4">
    <source>
        <dbReference type="Proteomes" id="UP000774570"/>
    </source>
</evidence>
<name>A0ABS7G5Q0_9ACTN</name>
<keyword evidence="4" id="KW-1185">Reference proteome</keyword>
<feature type="signal peptide" evidence="1">
    <location>
        <begin position="1"/>
        <end position="21"/>
    </location>
</feature>
<dbReference type="PANTHER" id="PTHR30290">
    <property type="entry name" value="PERIPLASMIC BINDING COMPONENT OF ABC TRANSPORTER"/>
    <property type="match status" value="1"/>
</dbReference>
<sequence length="519" mass="52621">MTRPRSAAPAALAVSAALALAACTTSSSSGGGDGAKGSATFRFAATSDANTFDPAKGTASTDYAIARLQYATLINRDNGNKIIAGLAEKWQAAPTTGTFTLRAGLTCSDGTPLTATAVAASLKRWADPRNGGSGYVYAFGQGTPTITADDAARTVTVALAKPWSDLLVGLSLPNAGIVCPSGLKDPKALAQGPVKGAGTGAYTLTDARRGQSYTFERRDGYKAAPVFAGAAAGSSPAGLRLSIVSNESTAANQLSTGQLDYAPLTGPDAARFAKGGYGLKSAPLLRMFLVFNEREGRPGADPAVRRAVAQAVDPAAFNKVFGGKGQVMRSWSDSGSQCVNTDASLVPATDAAAARKKLAGVKIKLVGTNAIANGSGNAYVQEALRAAGADVALRNVDNATWATDVLADKGDWDVTVMAHLNFAGTLTSGALLLTGPTPPQGRNFGGITNTAFAAGIGKAMAAGDEAAKCAGWAEAQKALLERADVVPLATVPVAFVFGENADGAIVNGTPEPSTFRIKS</sequence>
<reference evidence="3 4" key="1">
    <citation type="submission" date="2021-07" db="EMBL/GenBank/DDBJ databases">
        <title>Actinomadura sp. PM05-2 isolated from lichen.</title>
        <authorList>
            <person name="Somphong A."/>
            <person name="Phongsopitanun W."/>
            <person name="Tanasupawat S."/>
            <person name="Peongsungnone V."/>
        </authorList>
    </citation>
    <scope>NUCLEOTIDE SEQUENCE [LARGE SCALE GENOMIC DNA]</scope>
    <source>
        <strain evidence="3 4">PM05-2</strain>
    </source>
</reference>
<dbReference type="Pfam" id="PF00496">
    <property type="entry name" value="SBP_bac_5"/>
    <property type="match status" value="1"/>
</dbReference>
<dbReference type="EMBL" id="JAIBOA010000031">
    <property type="protein sequence ID" value="MBW8487209.1"/>
    <property type="molecule type" value="Genomic_DNA"/>
</dbReference>
<protein>
    <submittedName>
        <fullName evidence="3">ABC transporter substrate-binding protein</fullName>
    </submittedName>
</protein>
<feature type="chain" id="PRO_5046859169" evidence="1">
    <location>
        <begin position="22"/>
        <end position="519"/>
    </location>
</feature>